<feature type="transmembrane region" description="Helical" evidence="1">
    <location>
        <begin position="67"/>
        <end position="88"/>
    </location>
</feature>
<dbReference type="EMBL" id="JAUKVY010000029">
    <property type="protein sequence ID" value="MDO1536545.1"/>
    <property type="molecule type" value="Genomic_DNA"/>
</dbReference>
<accession>A0ABT8SC99</accession>
<keyword evidence="3" id="KW-1185">Reference proteome</keyword>
<gene>
    <name evidence="2" type="ORF">Q2T77_30100</name>
</gene>
<proteinExistence type="predicted"/>
<keyword evidence="1" id="KW-1133">Transmembrane helix</keyword>
<evidence type="ECO:0000256" key="1">
    <source>
        <dbReference type="SAM" id="Phobius"/>
    </source>
</evidence>
<name>A0ABT8SC99_9BURK</name>
<feature type="transmembrane region" description="Helical" evidence="1">
    <location>
        <begin position="109"/>
        <end position="134"/>
    </location>
</feature>
<evidence type="ECO:0000313" key="3">
    <source>
        <dbReference type="Proteomes" id="UP001169027"/>
    </source>
</evidence>
<organism evidence="2 3">
    <name type="scientific">Variovorax ginsengisoli</name>
    <dbReference type="NCBI Taxonomy" id="363844"/>
    <lineage>
        <taxon>Bacteria</taxon>
        <taxon>Pseudomonadati</taxon>
        <taxon>Pseudomonadota</taxon>
        <taxon>Betaproteobacteria</taxon>
        <taxon>Burkholderiales</taxon>
        <taxon>Comamonadaceae</taxon>
        <taxon>Variovorax</taxon>
    </lineage>
</organism>
<comment type="caution">
    <text evidence="2">The sequence shown here is derived from an EMBL/GenBank/DDBJ whole genome shotgun (WGS) entry which is preliminary data.</text>
</comment>
<sequence length="224" mass="23886">MGVLTAFVGLGTVTLHVMGMASHRAYMQFWGIDSGVLPKTTDQVLISGYYALVNQSAMGFLKILANIGLWTVAAVGLAVYLFILQSPWDGGIGSVLNRLAKRPIWVQRLARYVVGALMAAAILPILLVSFVAVMNLPDALGGASGKAHAEREARDFKQGCEKSKQPCVELKKSGESIGTGFVLDGSPDHIAIFDAELQRARVIPREAVELIAGRAPMPLASEAP</sequence>
<keyword evidence="1" id="KW-0472">Membrane</keyword>
<keyword evidence="1" id="KW-0812">Transmembrane</keyword>
<protein>
    <submittedName>
        <fullName evidence="2">Uncharacterized protein</fullName>
    </submittedName>
</protein>
<evidence type="ECO:0000313" key="2">
    <source>
        <dbReference type="EMBL" id="MDO1536545.1"/>
    </source>
</evidence>
<dbReference type="Proteomes" id="UP001169027">
    <property type="component" value="Unassembled WGS sequence"/>
</dbReference>
<reference evidence="2" key="1">
    <citation type="submission" date="2023-06" db="EMBL/GenBank/DDBJ databases">
        <authorList>
            <person name="Jiang Y."/>
            <person name="Liu Q."/>
        </authorList>
    </citation>
    <scope>NUCLEOTIDE SEQUENCE</scope>
    <source>
        <strain evidence="2">CGMCC 1.12090</strain>
    </source>
</reference>